<proteinExistence type="predicted"/>
<feature type="region of interest" description="Disordered" evidence="1">
    <location>
        <begin position="1"/>
        <end position="56"/>
    </location>
</feature>
<dbReference type="HOGENOM" id="CLU_1786409_0_0_1"/>
<dbReference type="EMBL" id="KN818268">
    <property type="protein sequence ID" value="KIL62620.1"/>
    <property type="molecule type" value="Genomic_DNA"/>
</dbReference>
<sequence>MPQMHPIVQLSQAAPPVSGNAKQQVTLLGDENQSQLETAKEPTPKSSLPSQSQEQFKELETRLSRCHPVLRYRRIPKPNDPQLKIHCQMGSELANSSNLRFIILELNSGSSTDSSLGTKQASSGFAYSTELSVVSSDRSHQRPFE</sequence>
<dbReference type="AlphaFoldDB" id="A0A0C2SHK0"/>
<dbReference type="Proteomes" id="UP000054549">
    <property type="component" value="Unassembled WGS sequence"/>
</dbReference>
<evidence type="ECO:0000313" key="3">
    <source>
        <dbReference type="Proteomes" id="UP000054549"/>
    </source>
</evidence>
<keyword evidence="3" id="KW-1185">Reference proteome</keyword>
<name>A0A0C2SHK0_AMAMK</name>
<accession>A0A0C2SHK0</accession>
<dbReference type="InParanoid" id="A0A0C2SHK0"/>
<feature type="compositionally biased region" description="Polar residues" evidence="1">
    <location>
        <begin position="44"/>
        <end position="54"/>
    </location>
</feature>
<gene>
    <name evidence="2" type="ORF">M378DRAFT_12697</name>
</gene>
<evidence type="ECO:0000256" key="1">
    <source>
        <dbReference type="SAM" id="MobiDB-lite"/>
    </source>
</evidence>
<organism evidence="2 3">
    <name type="scientific">Amanita muscaria (strain Koide BX008)</name>
    <dbReference type="NCBI Taxonomy" id="946122"/>
    <lineage>
        <taxon>Eukaryota</taxon>
        <taxon>Fungi</taxon>
        <taxon>Dikarya</taxon>
        <taxon>Basidiomycota</taxon>
        <taxon>Agaricomycotina</taxon>
        <taxon>Agaricomycetes</taxon>
        <taxon>Agaricomycetidae</taxon>
        <taxon>Agaricales</taxon>
        <taxon>Pluteineae</taxon>
        <taxon>Amanitaceae</taxon>
        <taxon>Amanita</taxon>
    </lineage>
</organism>
<protein>
    <submittedName>
        <fullName evidence="2">Uncharacterized protein</fullName>
    </submittedName>
</protein>
<feature type="compositionally biased region" description="Polar residues" evidence="1">
    <location>
        <begin position="20"/>
        <end position="37"/>
    </location>
</feature>
<reference evidence="2 3" key="1">
    <citation type="submission" date="2014-04" db="EMBL/GenBank/DDBJ databases">
        <title>Evolutionary Origins and Diversification of the Mycorrhizal Mutualists.</title>
        <authorList>
            <consortium name="DOE Joint Genome Institute"/>
            <consortium name="Mycorrhizal Genomics Consortium"/>
            <person name="Kohler A."/>
            <person name="Kuo A."/>
            <person name="Nagy L.G."/>
            <person name="Floudas D."/>
            <person name="Copeland A."/>
            <person name="Barry K.W."/>
            <person name="Cichocki N."/>
            <person name="Veneault-Fourrey C."/>
            <person name="LaButti K."/>
            <person name="Lindquist E.A."/>
            <person name="Lipzen A."/>
            <person name="Lundell T."/>
            <person name="Morin E."/>
            <person name="Murat C."/>
            <person name="Riley R."/>
            <person name="Ohm R."/>
            <person name="Sun H."/>
            <person name="Tunlid A."/>
            <person name="Henrissat B."/>
            <person name="Grigoriev I.V."/>
            <person name="Hibbett D.S."/>
            <person name="Martin F."/>
        </authorList>
    </citation>
    <scope>NUCLEOTIDE SEQUENCE [LARGE SCALE GENOMIC DNA]</scope>
    <source>
        <strain evidence="2 3">Koide BX008</strain>
    </source>
</reference>
<evidence type="ECO:0000313" key="2">
    <source>
        <dbReference type="EMBL" id="KIL62620.1"/>
    </source>
</evidence>